<dbReference type="InterPro" id="IPR052279">
    <property type="entry name" value="EngB_GTPase"/>
</dbReference>
<accession>A0A9W8LNA3</accession>
<dbReference type="InterPro" id="IPR027417">
    <property type="entry name" value="P-loop_NTPase"/>
</dbReference>
<dbReference type="CDD" id="cd01876">
    <property type="entry name" value="YihA_EngB"/>
    <property type="match status" value="1"/>
</dbReference>
<comment type="cofactor">
    <cofactor evidence="1">
        <name>Mg(2+)</name>
        <dbReference type="ChEBI" id="CHEBI:18420"/>
    </cofactor>
</comment>
<evidence type="ECO:0000256" key="6">
    <source>
        <dbReference type="ARBA" id="ARBA00022842"/>
    </source>
</evidence>
<dbReference type="AlphaFoldDB" id="A0A9W8LNA3"/>
<dbReference type="InterPro" id="IPR006073">
    <property type="entry name" value="GTP-bd"/>
</dbReference>
<evidence type="ECO:0000256" key="4">
    <source>
        <dbReference type="ARBA" id="ARBA00022723"/>
    </source>
</evidence>
<dbReference type="NCBIfam" id="TIGR03598">
    <property type="entry name" value="GTPase_YsxC"/>
    <property type="match status" value="1"/>
</dbReference>
<evidence type="ECO:0000259" key="8">
    <source>
        <dbReference type="PROSITE" id="PS51706"/>
    </source>
</evidence>
<dbReference type="EMBL" id="JANBUL010000004">
    <property type="protein sequence ID" value="KAJ2786096.1"/>
    <property type="molecule type" value="Genomic_DNA"/>
</dbReference>
<keyword evidence="10" id="KW-1185">Reference proteome</keyword>
<dbReference type="Pfam" id="PF01926">
    <property type="entry name" value="MMR_HSR1"/>
    <property type="match status" value="1"/>
</dbReference>
<dbReference type="PANTHER" id="PTHR46498">
    <property type="entry name" value="GTP-BINDING PROTEIN 8"/>
    <property type="match status" value="1"/>
</dbReference>
<evidence type="ECO:0000256" key="2">
    <source>
        <dbReference type="ARBA" id="ARBA00009638"/>
    </source>
</evidence>
<evidence type="ECO:0000256" key="7">
    <source>
        <dbReference type="ARBA" id="ARBA00023134"/>
    </source>
</evidence>
<keyword evidence="6" id="KW-0460">Magnesium</keyword>
<evidence type="ECO:0000313" key="10">
    <source>
        <dbReference type="Proteomes" id="UP001140217"/>
    </source>
</evidence>
<dbReference type="HAMAP" id="MF_00321">
    <property type="entry name" value="GTPase_EngB"/>
    <property type="match status" value="1"/>
</dbReference>
<dbReference type="InterPro" id="IPR030393">
    <property type="entry name" value="G_ENGB_dom"/>
</dbReference>
<dbReference type="GO" id="GO:0046872">
    <property type="term" value="F:metal ion binding"/>
    <property type="evidence" value="ECO:0007669"/>
    <property type="project" value="UniProtKB-KW"/>
</dbReference>
<reference evidence="9" key="1">
    <citation type="submission" date="2022-07" db="EMBL/GenBank/DDBJ databases">
        <title>Phylogenomic reconstructions and comparative analyses of Kickxellomycotina fungi.</title>
        <authorList>
            <person name="Reynolds N.K."/>
            <person name="Stajich J.E."/>
            <person name="Barry K."/>
            <person name="Grigoriev I.V."/>
            <person name="Crous P."/>
            <person name="Smith M.E."/>
        </authorList>
    </citation>
    <scope>NUCLEOTIDE SEQUENCE</scope>
    <source>
        <strain evidence="9">NBRC 105414</strain>
    </source>
</reference>
<protein>
    <recommendedName>
        <fullName evidence="3">GTP-binding protein 8</fullName>
    </recommendedName>
</protein>
<keyword evidence="5" id="KW-0547">Nucleotide-binding</keyword>
<dbReference type="InterPro" id="IPR019987">
    <property type="entry name" value="GTP-bd_ribosome_bio_YsxC"/>
</dbReference>
<comment type="caution">
    <text evidence="9">The sequence shown here is derived from an EMBL/GenBank/DDBJ whole genome shotgun (WGS) entry which is preliminary data.</text>
</comment>
<keyword evidence="7" id="KW-0342">GTP-binding</keyword>
<dbReference type="PANTHER" id="PTHR46498:SF1">
    <property type="entry name" value="GTP-BINDING PROTEIN 8"/>
    <property type="match status" value="1"/>
</dbReference>
<sequence length="237" mass="25593">MSAPSGRHMLQQGPALQVTAADHTLGFAARFFAQRTAEFRLAAVRAQDYGAIHQPEIALAGRSNVGKSSLINALLRTHRLARTSKTPGRTATLNFYRLASRAGPGELSLVDMPGYGFRSRDEWGRFVTEYLASRQELRRVFMLVEAKVGELKPTDASFLELVERHAVPTQIVLTKTDKLRRADLDAIAAAAVQAAARIAPTALQPRALCCSAHKRAGLEALQGEILRVCGIGPPGGA</sequence>
<name>A0A9W8LNA3_9FUNG</name>
<dbReference type="Gene3D" id="3.40.50.300">
    <property type="entry name" value="P-loop containing nucleotide triphosphate hydrolases"/>
    <property type="match status" value="1"/>
</dbReference>
<dbReference type="GO" id="GO:0005525">
    <property type="term" value="F:GTP binding"/>
    <property type="evidence" value="ECO:0007669"/>
    <property type="project" value="UniProtKB-KW"/>
</dbReference>
<organism evidence="9 10">
    <name type="scientific">Coemansia javaensis</name>
    <dbReference type="NCBI Taxonomy" id="2761396"/>
    <lineage>
        <taxon>Eukaryota</taxon>
        <taxon>Fungi</taxon>
        <taxon>Fungi incertae sedis</taxon>
        <taxon>Zoopagomycota</taxon>
        <taxon>Kickxellomycotina</taxon>
        <taxon>Kickxellomycetes</taxon>
        <taxon>Kickxellales</taxon>
        <taxon>Kickxellaceae</taxon>
        <taxon>Coemansia</taxon>
    </lineage>
</organism>
<keyword evidence="4" id="KW-0479">Metal-binding</keyword>
<proteinExistence type="inferred from homology"/>
<dbReference type="OrthoDB" id="391988at2759"/>
<dbReference type="GO" id="GO:0005739">
    <property type="term" value="C:mitochondrion"/>
    <property type="evidence" value="ECO:0007669"/>
    <property type="project" value="TreeGrafter"/>
</dbReference>
<dbReference type="PROSITE" id="PS51706">
    <property type="entry name" value="G_ENGB"/>
    <property type="match status" value="1"/>
</dbReference>
<feature type="domain" description="EngB-type G" evidence="8">
    <location>
        <begin position="53"/>
        <end position="231"/>
    </location>
</feature>
<dbReference type="Proteomes" id="UP001140217">
    <property type="component" value="Unassembled WGS sequence"/>
</dbReference>
<dbReference type="SUPFAM" id="SSF52540">
    <property type="entry name" value="P-loop containing nucleoside triphosphate hydrolases"/>
    <property type="match status" value="1"/>
</dbReference>
<evidence type="ECO:0000313" key="9">
    <source>
        <dbReference type="EMBL" id="KAJ2786096.1"/>
    </source>
</evidence>
<comment type="similarity">
    <text evidence="2">Belongs to the TRAFAC class TrmE-Era-EngA-EngB-Septin-like GTPase superfamily. EngB GTPase family.</text>
</comment>
<gene>
    <name evidence="9" type="ORF">H4R18_000128</name>
</gene>
<evidence type="ECO:0000256" key="1">
    <source>
        <dbReference type="ARBA" id="ARBA00001946"/>
    </source>
</evidence>
<evidence type="ECO:0000256" key="3">
    <source>
        <dbReference type="ARBA" id="ARBA00015370"/>
    </source>
</evidence>
<evidence type="ECO:0000256" key="5">
    <source>
        <dbReference type="ARBA" id="ARBA00022741"/>
    </source>
</evidence>